<gene>
    <name evidence="1" type="ORF">ABVT43_05435</name>
</gene>
<comment type="caution">
    <text evidence="1">The sequence shown here is derived from an EMBL/GenBank/DDBJ whole genome shotgun (WGS) entry which is preliminary data.</text>
</comment>
<dbReference type="EMBL" id="JBEVCJ010000004">
    <property type="protein sequence ID" value="MET1254563.1"/>
    <property type="molecule type" value="Genomic_DNA"/>
</dbReference>
<evidence type="ECO:0000313" key="2">
    <source>
        <dbReference type="Proteomes" id="UP001548189"/>
    </source>
</evidence>
<keyword evidence="2" id="KW-1185">Reference proteome</keyword>
<dbReference type="InterPro" id="IPR023168">
    <property type="entry name" value="GatB_Yqey_C_2"/>
</dbReference>
<organism evidence="1 2">
    <name type="scientific">Aliikangiella maris</name>
    <dbReference type="NCBI Taxonomy" id="3162458"/>
    <lineage>
        <taxon>Bacteria</taxon>
        <taxon>Pseudomonadati</taxon>
        <taxon>Pseudomonadota</taxon>
        <taxon>Gammaproteobacteria</taxon>
        <taxon>Oceanospirillales</taxon>
        <taxon>Pleioneaceae</taxon>
        <taxon>Aliikangiella</taxon>
    </lineage>
</organism>
<dbReference type="PANTHER" id="PTHR28055:SF1">
    <property type="entry name" value="ALTERED INHERITANCE OF MITOCHONDRIA PROTEIN 41, MITOCHONDRIAL"/>
    <property type="match status" value="1"/>
</dbReference>
<evidence type="ECO:0000313" key="1">
    <source>
        <dbReference type="EMBL" id="MET1254563.1"/>
    </source>
</evidence>
<dbReference type="InterPro" id="IPR019004">
    <property type="entry name" value="YqeY/Aim41"/>
</dbReference>
<dbReference type="SUPFAM" id="SSF89095">
    <property type="entry name" value="GatB/YqeY motif"/>
    <property type="match status" value="1"/>
</dbReference>
<dbReference type="InterPro" id="IPR042184">
    <property type="entry name" value="YqeY/Aim41_N"/>
</dbReference>
<accession>A0ABV2BRJ3</accession>
<dbReference type="Gene3D" id="1.10.1510.10">
    <property type="entry name" value="Uncharacterised protein YqeY/AIM41 PF09424, N-terminal domain"/>
    <property type="match status" value="1"/>
</dbReference>
<protein>
    <submittedName>
        <fullName evidence="1">GatB/YqeY domain-containing protein</fullName>
    </submittedName>
</protein>
<dbReference type="PANTHER" id="PTHR28055">
    <property type="entry name" value="ALTERED INHERITANCE OF MITOCHONDRIA PROTEIN 41, MITOCHONDRIAL"/>
    <property type="match status" value="1"/>
</dbReference>
<sequence length="148" mass="16384">MSALLAQIKDGMKDAMRAKEKERLTAIRMLLAQIKQVEVDSKIEVQDADIIAILDKMIKQRRDSITQFEAADRQELADAEKLEIEALQVFLPKALDDNEIAQLIDAAVTESGAESMKDMGKVMGILKPQMQGRADMGKVSGLIKARLS</sequence>
<dbReference type="InterPro" id="IPR003789">
    <property type="entry name" value="Asn/Gln_tRNA_amidoTrase-B-like"/>
</dbReference>
<dbReference type="Proteomes" id="UP001548189">
    <property type="component" value="Unassembled WGS sequence"/>
</dbReference>
<reference evidence="1 2" key="1">
    <citation type="submission" date="2024-06" db="EMBL/GenBank/DDBJ databases">
        <authorList>
            <person name="Li F."/>
        </authorList>
    </citation>
    <scope>NUCLEOTIDE SEQUENCE [LARGE SCALE GENOMIC DNA]</scope>
    <source>
        <strain evidence="1 2">GXAS 311</strain>
    </source>
</reference>
<dbReference type="Pfam" id="PF09424">
    <property type="entry name" value="YqeY"/>
    <property type="match status" value="1"/>
</dbReference>
<name>A0ABV2BRJ3_9GAMM</name>
<dbReference type="Gene3D" id="1.10.10.410">
    <property type="match status" value="1"/>
</dbReference>
<proteinExistence type="predicted"/>